<comment type="similarity">
    <text evidence="1 8">Belongs to the tannase family.</text>
</comment>
<evidence type="ECO:0000256" key="7">
    <source>
        <dbReference type="ARBA" id="ARBA00023157"/>
    </source>
</evidence>
<evidence type="ECO:0000256" key="5">
    <source>
        <dbReference type="ARBA" id="ARBA00022801"/>
    </source>
</evidence>
<dbReference type="AlphaFoldDB" id="A0A9W9SCE2"/>
<protein>
    <recommendedName>
        <fullName evidence="8">Carboxylic ester hydrolase</fullName>
        <ecNumber evidence="8">3.1.1.-</ecNumber>
    </recommendedName>
</protein>
<dbReference type="SUPFAM" id="SSF53474">
    <property type="entry name" value="alpha/beta-Hydrolases"/>
    <property type="match status" value="2"/>
</dbReference>
<dbReference type="RefSeq" id="XP_056481117.1">
    <property type="nucleotide sequence ID" value="XM_056637610.1"/>
</dbReference>
<dbReference type="InterPro" id="IPR029058">
    <property type="entry name" value="AB_hydrolase_fold"/>
</dbReference>
<dbReference type="EMBL" id="JAPZBU010000012">
    <property type="protein sequence ID" value="KAJ5376087.1"/>
    <property type="molecule type" value="Genomic_DNA"/>
</dbReference>
<comment type="caution">
    <text evidence="9">The sequence shown here is derived from an EMBL/GenBank/DDBJ whole genome shotgun (WGS) entry which is preliminary data.</text>
</comment>
<dbReference type="PANTHER" id="PTHR33938">
    <property type="entry name" value="FERULOYL ESTERASE B-RELATED"/>
    <property type="match status" value="1"/>
</dbReference>
<keyword evidence="4 8" id="KW-0732">Signal</keyword>
<dbReference type="GO" id="GO:0072330">
    <property type="term" value="P:monocarboxylic acid biosynthetic process"/>
    <property type="evidence" value="ECO:0007669"/>
    <property type="project" value="UniProtKB-ARBA"/>
</dbReference>
<reference evidence="9" key="2">
    <citation type="journal article" date="2023" name="IMA Fungus">
        <title>Comparative genomic study of the Penicillium genus elucidates a diverse pangenome and 15 lateral gene transfer events.</title>
        <authorList>
            <person name="Petersen C."/>
            <person name="Sorensen T."/>
            <person name="Nielsen M.R."/>
            <person name="Sondergaard T.E."/>
            <person name="Sorensen J.L."/>
            <person name="Fitzpatrick D.A."/>
            <person name="Frisvad J.C."/>
            <person name="Nielsen K.L."/>
        </authorList>
    </citation>
    <scope>NUCLEOTIDE SEQUENCE</scope>
    <source>
        <strain evidence="9">IBT 29677</strain>
    </source>
</reference>
<evidence type="ECO:0000313" key="10">
    <source>
        <dbReference type="Proteomes" id="UP001147747"/>
    </source>
</evidence>
<dbReference type="GO" id="GO:0046872">
    <property type="term" value="F:metal ion binding"/>
    <property type="evidence" value="ECO:0007669"/>
    <property type="project" value="UniProtKB-KW"/>
</dbReference>
<evidence type="ECO:0000256" key="1">
    <source>
        <dbReference type="ARBA" id="ARBA00006249"/>
    </source>
</evidence>
<dbReference type="GO" id="GO:0017000">
    <property type="term" value="P:antibiotic biosynthetic process"/>
    <property type="evidence" value="ECO:0007669"/>
    <property type="project" value="UniProtKB-ARBA"/>
</dbReference>
<gene>
    <name evidence="9" type="ORF">N7509_012973</name>
</gene>
<dbReference type="PANTHER" id="PTHR33938:SF8">
    <property type="entry name" value="CARBOXYLIC ESTER HYDROLASE"/>
    <property type="match status" value="1"/>
</dbReference>
<dbReference type="Proteomes" id="UP001147747">
    <property type="component" value="Unassembled WGS sequence"/>
</dbReference>
<feature type="chain" id="PRO_5041016709" description="Carboxylic ester hydrolase" evidence="8">
    <location>
        <begin position="22"/>
        <end position="538"/>
    </location>
</feature>
<feature type="signal peptide" evidence="8">
    <location>
        <begin position="1"/>
        <end position="21"/>
    </location>
</feature>
<dbReference type="GO" id="GO:0030600">
    <property type="term" value="F:feruloyl esterase activity"/>
    <property type="evidence" value="ECO:0007669"/>
    <property type="project" value="UniProtKB-ARBA"/>
</dbReference>
<dbReference type="Pfam" id="PF07519">
    <property type="entry name" value="Tannase"/>
    <property type="match status" value="1"/>
</dbReference>
<accession>A0A9W9SCE2</accession>
<sequence length="538" mass="58190">MMFRKTAVITTLFTLATGVVSSRNQPCTARNFASLNLKGIHITSLNVTTAHDLSTSGRNATGGVGIIPDIPGTPAPTVDVCLIQVTYTHPGEHDEVNAYIGLPFNRKDWNSRFVMDGGGGWFAGGESTILSPLLEGYATSSTDGGHDNNALTAEWGLTKHGKTNWPALIDFSSVAIAEAAKLGKLATKIYYGREPNYSYWHGCSTGGRQGHAMAQEYPELFDGIVGGAPAVSWDKFAPAGWWAPFMAQLLDTRPPTCVLDAFTTAATEACDELDGVKDGIIALPGQCHFKASSLIGQKVNCVEPASEITITKKMAKLVEAIWEGPRSKDGRFEWYGFHYDSSLTSMLGTTCTSVDNCTVIPFPISDDWVKVFLARDPSFTPDGLNRDDYDRLFRQSIEQYSSVIGTSSPDLSKMKHVGTKLLAWHGMADQLVPTNGTVDYYTRATAFDPHVSDYYRFFLAPGVTHCGYGIGFDPSQTVFGAMRAWVENGTLPDRLEAVASAVGTSDATAKRTGYLCPYPQVFTYKGGDPNAASSFTCV</sequence>
<reference evidence="9" key="1">
    <citation type="submission" date="2022-12" db="EMBL/GenBank/DDBJ databases">
        <authorList>
            <person name="Petersen C."/>
        </authorList>
    </citation>
    <scope>NUCLEOTIDE SEQUENCE</scope>
    <source>
        <strain evidence="9">IBT 29677</strain>
    </source>
</reference>
<dbReference type="OrthoDB" id="3039123at2759"/>
<dbReference type="EC" id="3.1.1.-" evidence="8"/>
<evidence type="ECO:0000313" key="9">
    <source>
        <dbReference type="EMBL" id="KAJ5376087.1"/>
    </source>
</evidence>
<keyword evidence="5 8" id="KW-0378">Hydrolase</keyword>
<evidence type="ECO:0000256" key="6">
    <source>
        <dbReference type="ARBA" id="ARBA00022837"/>
    </source>
</evidence>
<name>A0A9W9SCE2_9EURO</name>
<dbReference type="GeneID" id="81376590"/>
<dbReference type="Gene3D" id="3.40.50.1820">
    <property type="entry name" value="alpha/beta hydrolase"/>
    <property type="match status" value="1"/>
</dbReference>
<evidence type="ECO:0000256" key="2">
    <source>
        <dbReference type="ARBA" id="ARBA00022487"/>
    </source>
</evidence>
<keyword evidence="2" id="KW-0719">Serine esterase</keyword>
<organism evidence="9 10">
    <name type="scientific">Penicillium cosmopolitanum</name>
    <dbReference type="NCBI Taxonomy" id="1131564"/>
    <lineage>
        <taxon>Eukaryota</taxon>
        <taxon>Fungi</taxon>
        <taxon>Dikarya</taxon>
        <taxon>Ascomycota</taxon>
        <taxon>Pezizomycotina</taxon>
        <taxon>Eurotiomycetes</taxon>
        <taxon>Eurotiomycetidae</taxon>
        <taxon>Eurotiales</taxon>
        <taxon>Aspergillaceae</taxon>
        <taxon>Penicillium</taxon>
    </lineage>
</organism>
<dbReference type="InterPro" id="IPR011118">
    <property type="entry name" value="Tannase/feruloyl_esterase"/>
</dbReference>
<keyword evidence="6" id="KW-0106">Calcium</keyword>
<evidence type="ECO:0000256" key="4">
    <source>
        <dbReference type="ARBA" id="ARBA00022729"/>
    </source>
</evidence>
<keyword evidence="7" id="KW-1015">Disulfide bond</keyword>
<evidence type="ECO:0000256" key="8">
    <source>
        <dbReference type="RuleBase" id="RU361238"/>
    </source>
</evidence>
<proteinExistence type="inferred from homology"/>
<keyword evidence="10" id="KW-1185">Reference proteome</keyword>
<keyword evidence="3" id="KW-0479">Metal-binding</keyword>
<evidence type="ECO:0000256" key="3">
    <source>
        <dbReference type="ARBA" id="ARBA00022723"/>
    </source>
</evidence>